<feature type="compositionally biased region" description="Polar residues" evidence="1">
    <location>
        <begin position="23"/>
        <end position="59"/>
    </location>
</feature>
<name>A0A0F9W9K0_9ZZZZ</name>
<evidence type="ECO:0000313" key="2">
    <source>
        <dbReference type="EMBL" id="KKO08998.1"/>
    </source>
</evidence>
<comment type="caution">
    <text evidence="2">The sequence shown here is derived from an EMBL/GenBank/DDBJ whole genome shotgun (WGS) entry which is preliminary data.</text>
</comment>
<dbReference type="AlphaFoldDB" id="A0A0F9W9K0"/>
<evidence type="ECO:0000256" key="1">
    <source>
        <dbReference type="SAM" id="MobiDB-lite"/>
    </source>
</evidence>
<sequence length="98" mass="10188">MATTLVKYLLSLLLLMPVAGLQAQPSAGESEASEQQAVSDADTGNSTSDEQSDAGNSDTDLPDIDSQPIDSADSQGPGRFIPSEQISQDFGVSFPVDI</sequence>
<reference evidence="2" key="1">
    <citation type="journal article" date="2015" name="Nature">
        <title>Complex archaea that bridge the gap between prokaryotes and eukaryotes.</title>
        <authorList>
            <person name="Spang A."/>
            <person name="Saw J.H."/>
            <person name="Jorgensen S.L."/>
            <person name="Zaremba-Niedzwiedzka K."/>
            <person name="Martijn J."/>
            <person name="Lind A.E."/>
            <person name="van Eijk R."/>
            <person name="Schleper C."/>
            <person name="Guy L."/>
            <person name="Ettema T.J."/>
        </authorList>
    </citation>
    <scope>NUCLEOTIDE SEQUENCE</scope>
</reference>
<protein>
    <submittedName>
        <fullName evidence="2">Uncharacterized protein</fullName>
    </submittedName>
</protein>
<proteinExistence type="predicted"/>
<feature type="region of interest" description="Disordered" evidence="1">
    <location>
        <begin position="23"/>
        <end position="98"/>
    </location>
</feature>
<dbReference type="EMBL" id="LAZR01000008">
    <property type="protein sequence ID" value="KKO08998.1"/>
    <property type="molecule type" value="Genomic_DNA"/>
</dbReference>
<accession>A0A0F9W9K0</accession>
<gene>
    <name evidence="2" type="ORF">LCGC14_0041170</name>
</gene>
<organism evidence="2">
    <name type="scientific">marine sediment metagenome</name>
    <dbReference type="NCBI Taxonomy" id="412755"/>
    <lineage>
        <taxon>unclassified sequences</taxon>
        <taxon>metagenomes</taxon>
        <taxon>ecological metagenomes</taxon>
    </lineage>
</organism>